<keyword evidence="1" id="KW-0732">Signal</keyword>
<dbReference type="PROSITE" id="PS51257">
    <property type="entry name" value="PROKAR_LIPOPROTEIN"/>
    <property type="match status" value="1"/>
</dbReference>
<dbReference type="Pfam" id="PF13360">
    <property type="entry name" value="PQQ_2"/>
    <property type="match status" value="2"/>
</dbReference>
<dbReference type="InterPro" id="IPR002372">
    <property type="entry name" value="PQQ_rpt_dom"/>
</dbReference>
<protein>
    <recommendedName>
        <fullName evidence="1">Outer membrane protein assembly factor BamB</fullName>
    </recommendedName>
</protein>
<dbReference type="Proteomes" id="UP000286954">
    <property type="component" value="Chromosome"/>
</dbReference>
<dbReference type="KEGG" id="gak:X907_0790"/>
<dbReference type="SUPFAM" id="SSF50998">
    <property type="entry name" value="Quinoprotein alcohol dehydrogenase-like"/>
    <property type="match status" value="1"/>
</dbReference>
<comment type="similarity">
    <text evidence="1">Belongs to the BamB family.</text>
</comment>
<organism evidence="3 4">
    <name type="scientific">Glycocaulis alkaliphilus</name>
    <dbReference type="NCBI Taxonomy" id="1434191"/>
    <lineage>
        <taxon>Bacteria</taxon>
        <taxon>Pseudomonadati</taxon>
        <taxon>Pseudomonadota</taxon>
        <taxon>Alphaproteobacteria</taxon>
        <taxon>Maricaulales</taxon>
        <taxon>Maricaulaceae</taxon>
        <taxon>Glycocaulis</taxon>
    </lineage>
</organism>
<dbReference type="RefSeq" id="WP_127565738.1">
    <property type="nucleotide sequence ID" value="NZ_BMFB01000002.1"/>
</dbReference>
<dbReference type="GO" id="GO:0043165">
    <property type="term" value="P:Gram-negative-bacterium-type cell outer membrane assembly"/>
    <property type="evidence" value="ECO:0007669"/>
    <property type="project" value="UniProtKB-UniRule"/>
</dbReference>
<sequence>MTSTLRIAVLAALAGSFLLAGCSAGEQLSRLNPFSGGGRDDPNAPPRDQRVPVLGVGESLEVSGDGRVNLPPAYVNDRWPQPDGFPTHSMQHTQARGSLQRIWRVDIGAGSSRDRRINARPVVLDGTVYTVDGDGRVTATNAETGARQWQVRLTARDDAEGGGISLPIPFIGREGGGPDRYAFGAGIAVDGGRVYVHTGRRFLAALNASNGEEIWRETALTPLIAAPTVADGRVYSITHENELIAFDASSGNIQWTHRAIADSARLLTAPSVAVLGDVVVAPFSSGELIALRAQNGTVLWSDSLTRAGGLTPMSSINDIAGSPVIGGSEVYALSHSGIMASFDMRTGERNWTQPASALHAPWLAGNYLFVLTSEAQLVAFERQTGNVVWITQLEAFRNERRRRDRIAWAGPVLAGNRLLAASSRGDLVIINPADGSVQERRSLGDPVFIAPVIANETVYIVTDSGRLIALR</sequence>
<dbReference type="InterPro" id="IPR017687">
    <property type="entry name" value="BamB"/>
</dbReference>
<feature type="domain" description="Pyrrolo-quinoline quinone repeat" evidence="2">
    <location>
        <begin position="410"/>
        <end position="470"/>
    </location>
</feature>
<dbReference type="OrthoDB" id="5290752at2"/>
<dbReference type="GO" id="GO:0051205">
    <property type="term" value="P:protein insertion into membrane"/>
    <property type="evidence" value="ECO:0007669"/>
    <property type="project" value="UniProtKB-UniRule"/>
</dbReference>
<proteinExistence type="inferred from homology"/>
<evidence type="ECO:0000313" key="4">
    <source>
        <dbReference type="Proteomes" id="UP000286954"/>
    </source>
</evidence>
<reference evidence="3 4" key="1">
    <citation type="submission" date="2016-12" db="EMBL/GenBank/DDBJ databases">
        <title>The genome of dimorphic prosthecate Glycocaulis alkaliphilus 6b-8t, isolated from crude oil dictates its adaptability in petroleum environments.</title>
        <authorList>
            <person name="Wu X.-L."/>
            <person name="Geng S."/>
        </authorList>
    </citation>
    <scope>NUCLEOTIDE SEQUENCE [LARGE SCALE GENOMIC DNA]</scope>
    <source>
        <strain evidence="3 4">6B-8</strain>
    </source>
</reference>
<comment type="subunit">
    <text evidence="1">Part of the Bam complex.</text>
</comment>
<keyword evidence="4" id="KW-1185">Reference proteome</keyword>
<feature type="domain" description="Pyrrolo-quinoline quinone repeat" evidence="2">
    <location>
        <begin position="135"/>
        <end position="391"/>
    </location>
</feature>
<keyword evidence="1" id="KW-0998">Cell outer membrane</keyword>
<dbReference type="EMBL" id="CP018911">
    <property type="protein sequence ID" value="AZU03334.1"/>
    <property type="molecule type" value="Genomic_DNA"/>
</dbReference>
<dbReference type="HAMAP" id="MF_00923">
    <property type="entry name" value="OM_assembly_BamB"/>
    <property type="match status" value="1"/>
</dbReference>
<gene>
    <name evidence="1" type="primary">bamB</name>
    <name evidence="3" type="ORF">X907_0790</name>
</gene>
<dbReference type="SMART" id="SM00564">
    <property type="entry name" value="PQQ"/>
    <property type="match status" value="7"/>
</dbReference>
<dbReference type="AlphaFoldDB" id="A0A3T0E7T1"/>
<keyword evidence="1" id="KW-0449">Lipoprotein</keyword>
<dbReference type="PANTHER" id="PTHR34512">
    <property type="entry name" value="CELL SURFACE PROTEIN"/>
    <property type="match status" value="1"/>
</dbReference>
<dbReference type="InterPro" id="IPR011047">
    <property type="entry name" value="Quinoprotein_ADH-like_sf"/>
</dbReference>
<evidence type="ECO:0000313" key="3">
    <source>
        <dbReference type="EMBL" id="AZU03334.1"/>
    </source>
</evidence>
<dbReference type="InterPro" id="IPR015943">
    <property type="entry name" value="WD40/YVTN_repeat-like_dom_sf"/>
</dbReference>
<name>A0A3T0E7T1_9PROT</name>
<accession>A0A3T0E7T1</accession>
<dbReference type="Gene3D" id="2.130.10.10">
    <property type="entry name" value="YVTN repeat-like/Quinoprotein amine dehydrogenase"/>
    <property type="match status" value="1"/>
</dbReference>
<keyword evidence="1" id="KW-0472">Membrane</keyword>
<comment type="function">
    <text evidence="1">Part of the outer membrane protein assembly complex, which is involved in assembly and insertion of beta-barrel proteins into the outer membrane.</text>
</comment>
<comment type="subcellular location">
    <subcellularLocation>
        <location evidence="1">Cell outer membrane</location>
        <topology evidence="1">Lipid-anchor</topology>
    </subcellularLocation>
</comment>
<evidence type="ECO:0000259" key="2">
    <source>
        <dbReference type="Pfam" id="PF13360"/>
    </source>
</evidence>
<evidence type="ECO:0000256" key="1">
    <source>
        <dbReference type="HAMAP-Rule" id="MF_00923"/>
    </source>
</evidence>
<keyword evidence="1" id="KW-0564">Palmitate</keyword>
<dbReference type="InterPro" id="IPR018391">
    <property type="entry name" value="PQQ_b-propeller_rpt"/>
</dbReference>
<dbReference type="PANTHER" id="PTHR34512:SF30">
    <property type="entry name" value="OUTER MEMBRANE PROTEIN ASSEMBLY FACTOR BAMB"/>
    <property type="match status" value="1"/>
</dbReference>
<dbReference type="GO" id="GO:0009279">
    <property type="term" value="C:cell outer membrane"/>
    <property type="evidence" value="ECO:0007669"/>
    <property type="project" value="UniProtKB-SubCell"/>
</dbReference>